<name>A0A645HV65_9ZZZZ</name>
<accession>A0A645HV65</accession>
<sequence>MRHDTTQLANQLDASRLAPCLALNDRRTTTGIAIILEQPDVDAAVSAQVRGLGPYPLNPVKLAAHIFEALPLEPIDNLPCPLRRALWDAEGAARRHEGLVKRRERRIDRCRHRLSPPQRPDAHARQ</sequence>
<dbReference type="EMBL" id="VSSQ01100693">
    <property type="protein sequence ID" value="MPN42740.1"/>
    <property type="molecule type" value="Genomic_DNA"/>
</dbReference>
<protein>
    <submittedName>
        <fullName evidence="1">Uncharacterized protein</fullName>
    </submittedName>
</protein>
<proteinExistence type="predicted"/>
<comment type="caution">
    <text evidence="1">The sequence shown here is derived from an EMBL/GenBank/DDBJ whole genome shotgun (WGS) entry which is preliminary data.</text>
</comment>
<gene>
    <name evidence="1" type="ORF">SDC9_190297</name>
</gene>
<evidence type="ECO:0000313" key="1">
    <source>
        <dbReference type="EMBL" id="MPN42740.1"/>
    </source>
</evidence>
<reference evidence="1" key="1">
    <citation type="submission" date="2019-08" db="EMBL/GenBank/DDBJ databases">
        <authorList>
            <person name="Kucharzyk K."/>
            <person name="Murdoch R.W."/>
            <person name="Higgins S."/>
            <person name="Loffler F."/>
        </authorList>
    </citation>
    <scope>NUCLEOTIDE SEQUENCE</scope>
</reference>
<organism evidence="1">
    <name type="scientific">bioreactor metagenome</name>
    <dbReference type="NCBI Taxonomy" id="1076179"/>
    <lineage>
        <taxon>unclassified sequences</taxon>
        <taxon>metagenomes</taxon>
        <taxon>ecological metagenomes</taxon>
    </lineage>
</organism>
<dbReference type="AlphaFoldDB" id="A0A645HV65"/>